<name>A0AAX3ETP0_MORBO</name>
<accession>A0AAX3ETP0</accession>
<gene>
    <name evidence="4" type="ORF">LP129_12860</name>
</gene>
<protein>
    <submittedName>
        <fullName evidence="4">Phage tail tape measure protein</fullName>
    </submittedName>
</protein>
<reference evidence="4 5" key="1">
    <citation type="journal article" date="2022" name="BMC Microbiol.">
        <title>Whole genome sequencing of Moraxella bovis strains from North America reveals two genotypes with different genetic determinants.</title>
        <authorList>
            <person name="Wynn E.L."/>
            <person name="Hille M.M."/>
            <person name="Loy J.D."/>
            <person name="Schuller G."/>
            <person name="Kuhn K.L."/>
            <person name="Dickey A.M."/>
            <person name="Bono J.L."/>
            <person name="Clawson M.L."/>
        </authorList>
    </citation>
    <scope>NUCLEOTIDE SEQUENCE [LARGE SCALE GENOMIC DNA]</scope>
    <source>
        <strain evidence="4 5">SAM57978</strain>
    </source>
</reference>
<dbReference type="InterPro" id="IPR010090">
    <property type="entry name" value="Phage_tape_meas"/>
</dbReference>
<evidence type="ECO:0000259" key="3">
    <source>
        <dbReference type="Pfam" id="PF10145"/>
    </source>
</evidence>
<keyword evidence="1" id="KW-1188">Viral release from host cell</keyword>
<dbReference type="RefSeq" id="WP_112742673.1">
    <property type="nucleotide sequence ID" value="NZ_CP030241.1"/>
</dbReference>
<dbReference type="PANTHER" id="PTHR37813:SF1">
    <property type="entry name" value="FELS-2 PROPHAGE PROTEIN"/>
    <property type="match status" value="1"/>
</dbReference>
<proteinExistence type="predicted"/>
<feature type="transmembrane region" description="Helical" evidence="2">
    <location>
        <begin position="519"/>
        <end position="537"/>
    </location>
</feature>
<sequence length="793" mass="85676">MADMNLFVRIGAMVDGSLSRALNGVNNDLNRLDRTAQALTARQQRLGDIMARSLSRPHADIGRLQQQYQRTTNAINQVIQAQERLNRSIARGQQIGQLQDTSKSNFTNSVGSLTAFAVPVGNAILQAVKFQDRIIDLSITAEWTAKEQARIGDTVRATALQYNQTLDDIGTELNTLVAGGISSAKEIENYTPKLTQTATAWRASFEDLGNTTVALRNNLGIGDAGWDRAMNMLGYAGKAGQFEVKDMAKWLPSLTPYYQALGVQGEQAVAEIGASLQIARKGAGTSDEAANNMRNFLSKLTAPDTMKDFEKAGIDLQKSMQNLVANGMTPIQAMFSTIEQYVSTKSPKALAEFTKAMSIKDDKERQMAVDRLNETYKLGELFQDQQAMSFIRPMMGNKDEFERIKQGSLNSANSNGIGKDYDKRMGSSAEQLKSFKIHITDLAVTIGNALLPAVNQTLTSIKPMITAFGNWAKQNPQLVASIIKIVGGLLIAKVAFWGISFAVLSVVKPIMTAVTLFNRLRAGIAILRGMAVLGRFAPMATRFASAIRMIGTAFTVLRTVLIANPIGLAVGLLIMGAVLIYRHWTPIKAFFMNLWASLKAFANSCVSNILRTIASFSPLGLFIRAWSAVFGYFKGLGAKFAGFGRDIIQGLINGVTAKFGELKAKMSAMASSVAGAFKGALGIRSPSRVFMGFGANIAEGVAIGIDGKTSQAVKASQSMANRLAQTEYSNKVLANTSAGGGGASTIHFSPTIQINGNGGNVASQVQQGLAMGYREFVAMMERYEKDRNRRAFA</sequence>
<evidence type="ECO:0000256" key="1">
    <source>
        <dbReference type="ARBA" id="ARBA00022612"/>
    </source>
</evidence>
<dbReference type="Pfam" id="PF10145">
    <property type="entry name" value="PhageMin_Tail"/>
    <property type="match status" value="1"/>
</dbReference>
<feature type="transmembrane region" description="Helical" evidence="2">
    <location>
        <begin position="485"/>
        <end position="507"/>
    </location>
</feature>
<organism evidence="4 5">
    <name type="scientific">Moraxella bovis</name>
    <dbReference type="NCBI Taxonomy" id="476"/>
    <lineage>
        <taxon>Bacteria</taxon>
        <taxon>Pseudomonadati</taxon>
        <taxon>Pseudomonadota</taxon>
        <taxon>Gammaproteobacteria</taxon>
        <taxon>Moraxellales</taxon>
        <taxon>Moraxellaceae</taxon>
        <taxon>Moraxella</taxon>
    </lineage>
</organism>
<dbReference type="PANTHER" id="PTHR37813">
    <property type="entry name" value="FELS-2 PROPHAGE PROTEIN"/>
    <property type="match status" value="1"/>
</dbReference>
<keyword evidence="2" id="KW-1133">Transmembrane helix</keyword>
<keyword evidence="2" id="KW-0812">Transmembrane</keyword>
<dbReference type="Proteomes" id="UP001163283">
    <property type="component" value="Chromosome"/>
</dbReference>
<evidence type="ECO:0000313" key="5">
    <source>
        <dbReference type="Proteomes" id="UP001163283"/>
    </source>
</evidence>
<feature type="transmembrane region" description="Helical" evidence="2">
    <location>
        <begin position="557"/>
        <end position="581"/>
    </location>
</feature>
<dbReference type="EMBL" id="CP087781">
    <property type="protein sequence ID" value="UZA51358.1"/>
    <property type="molecule type" value="Genomic_DNA"/>
</dbReference>
<evidence type="ECO:0000256" key="2">
    <source>
        <dbReference type="SAM" id="Phobius"/>
    </source>
</evidence>
<dbReference type="AlphaFoldDB" id="A0AAX3ETP0"/>
<keyword evidence="2" id="KW-0472">Membrane</keyword>
<dbReference type="KEGG" id="mboi:DQF64_12680"/>
<feature type="domain" description="Phage tail tape measure protein" evidence="3">
    <location>
        <begin position="157"/>
        <end position="352"/>
    </location>
</feature>
<dbReference type="NCBIfam" id="TIGR01760">
    <property type="entry name" value="tape_meas_TP901"/>
    <property type="match status" value="1"/>
</dbReference>
<evidence type="ECO:0000313" key="4">
    <source>
        <dbReference type="EMBL" id="UZA51358.1"/>
    </source>
</evidence>